<comment type="similarity">
    <text evidence="1 7">Belongs to the peptidase S10 family.</text>
</comment>
<evidence type="ECO:0000256" key="1">
    <source>
        <dbReference type="ARBA" id="ARBA00009431"/>
    </source>
</evidence>
<reference evidence="8" key="1">
    <citation type="submission" date="2022-12" db="EMBL/GenBank/DDBJ databases">
        <title>Chromosome-level genome assembly of the bean flower thrips Megalurothrips usitatus.</title>
        <authorList>
            <person name="Ma L."/>
            <person name="Liu Q."/>
            <person name="Li H."/>
            <person name="Cai W."/>
        </authorList>
    </citation>
    <scope>NUCLEOTIDE SEQUENCE</scope>
    <source>
        <strain evidence="8">Cailab_2022a</strain>
    </source>
</reference>
<dbReference type="InterPro" id="IPR001563">
    <property type="entry name" value="Peptidase_S10"/>
</dbReference>
<evidence type="ECO:0000256" key="7">
    <source>
        <dbReference type="RuleBase" id="RU361156"/>
    </source>
</evidence>
<keyword evidence="4" id="KW-0732">Signal</keyword>
<gene>
    <name evidence="8" type="ORF">ONE63_008342</name>
</gene>
<dbReference type="PANTHER" id="PTHR11802:SF3">
    <property type="entry name" value="RETINOID-INDUCIBLE SERINE CARBOXYPEPTIDASE"/>
    <property type="match status" value="1"/>
</dbReference>
<evidence type="ECO:0000256" key="3">
    <source>
        <dbReference type="ARBA" id="ARBA00022670"/>
    </source>
</evidence>
<evidence type="ECO:0000256" key="6">
    <source>
        <dbReference type="ARBA" id="ARBA00023180"/>
    </source>
</evidence>
<dbReference type="EC" id="3.4.16.-" evidence="7"/>
<name>A0AAV7XLU6_9NEOP</name>
<keyword evidence="5 7" id="KW-0378">Hydrolase</keyword>
<dbReference type="GO" id="GO:0004185">
    <property type="term" value="F:serine-type carboxypeptidase activity"/>
    <property type="evidence" value="ECO:0007669"/>
    <property type="project" value="UniProtKB-UniRule"/>
</dbReference>
<dbReference type="InterPro" id="IPR029058">
    <property type="entry name" value="AB_hydrolase_fold"/>
</dbReference>
<dbReference type="GO" id="GO:0006508">
    <property type="term" value="P:proteolysis"/>
    <property type="evidence" value="ECO:0007669"/>
    <property type="project" value="UniProtKB-KW"/>
</dbReference>
<dbReference type="PRINTS" id="PR00724">
    <property type="entry name" value="CRBOXYPTASEC"/>
</dbReference>
<evidence type="ECO:0000256" key="5">
    <source>
        <dbReference type="ARBA" id="ARBA00022801"/>
    </source>
</evidence>
<evidence type="ECO:0000256" key="4">
    <source>
        <dbReference type="ARBA" id="ARBA00022729"/>
    </source>
</evidence>
<dbReference type="Gene3D" id="3.40.50.1820">
    <property type="entry name" value="alpha/beta hydrolase"/>
    <property type="match status" value="1"/>
</dbReference>
<dbReference type="InterPro" id="IPR018202">
    <property type="entry name" value="Ser_caboxypep_ser_AS"/>
</dbReference>
<dbReference type="Proteomes" id="UP001075354">
    <property type="component" value="Chromosome 6"/>
</dbReference>
<keyword evidence="9" id="KW-1185">Reference proteome</keyword>
<protein>
    <recommendedName>
        <fullName evidence="7">Carboxypeptidase</fullName>
        <ecNumber evidence="7">3.4.16.-</ecNumber>
    </recommendedName>
</protein>
<comment type="caution">
    <text evidence="8">The sequence shown here is derived from an EMBL/GenBank/DDBJ whole genome shotgun (WGS) entry which is preliminary data.</text>
</comment>
<evidence type="ECO:0000313" key="9">
    <source>
        <dbReference type="Proteomes" id="UP001075354"/>
    </source>
</evidence>
<keyword evidence="6" id="KW-0325">Glycoprotein</keyword>
<organism evidence="8 9">
    <name type="scientific">Megalurothrips usitatus</name>
    <name type="common">bean blossom thrips</name>
    <dbReference type="NCBI Taxonomy" id="439358"/>
    <lineage>
        <taxon>Eukaryota</taxon>
        <taxon>Metazoa</taxon>
        <taxon>Ecdysozoa</taxon>
        <taxon>Arthropoda</taxon>
        <taxon>Hexapoda</taxon>
        <taxon>Insecta</taxon>
        <taxon>Pterygota</taxon>
        <taxon>Neoptera</taxon>
        <taxon>Paraneoptera</taxon>
        <taxon>Thysanoptera</taxon>
        <taxon>Terebrantia</taxon>
        <taxon>Thripoidea</taxon>
        <taxon>Thripidae</taxon>
        <taxon>Megalurothrips</taxon>
    </lineage>
</organism>
<dbReference type="Pfam" id="PF00450">
    <property type="entry name" value="Peptidase_S10"/>
    <property type="match status" value="1"/>
</dbReference>
<dbReference type="EMBL" id="JAPTSV010000006">
    <property type="protein sequence ID" value="KAJ1526767.1"/>
    <property type="molecule type" value="Genomic_DNA"/>
</dbReference>
<accession>A0AAV7XLU6</accession>
<evidence type="ECO:0000256" key="2">
    <source>
        <dbReference type="ARBA" id="ARBA00022645"/>
    </source>
</evidence>
<dbReference type="PROSITE" id="PS00131">
    <property type="entry name" value="CARBOXYPEPT_SER_SER"/>
    <property type="match status" value="1"/>
</dbReference>
<dbReference type="SUPFAM" id="SSF53474">
    <property type="entry name" value="alpha/beta-Hydrolases"/>
    <property type="match status" value="1"/>
</dbReference>
<dbReference type="PANTHER" id="PTHR11802">
    <property type="entry name" value="SERINE PROTEASE FAMILY S10 SERINE CARBOXYPEPTIDASE"/>
    <property type="match status" value="1"/>
</dbReference>
<keyword evidence="2 7" id="KW-0121">Carboxypeptidase</keyword>
<keyword evidence="3 7" id="KW-0645">Protease</keyword>
<dbReference type="AlphaFoldDB" id="A0AAV7XLU6"/>
<evidence type="ECO:0000313" key="8">
    <source>
        <dbReference type="EMBL" id="KAJ1526767.1"/>
    </source>
</evidence>
<sequence length="420" mass="45060">MTDSAQGRAGFGAGGQEFGYATVRPSAHLFYWLYYAGGGDAPAGRPLVVWLEGGPGASATSYGNFGKLGPMDPDGRPRAASWVHSVNLLFVDSPVGTGFSYVDDDAALAHNNCQTSQDLVAMMRHFLYKYPQFAATPVYIFGESYGGKVAAQFALDLYKEMESGQLAVNLKGVVMGDSWLSGVDHVESWAPYLHNMGMVDARGRDRLAEAAARVRAAADSAQWLYAATLWSAAWELMTNVTEGVNIYHVLAPIKADGGESGKPVVPCASSEMMNGAVRRALGVIPDAVRHANDNSRVFSAQYAEFMVPATEPVERLLNETGLEVTVYAGQCDVFTNMVGTMAWVDRLEWPLATVFRAAPRTRLEVGGVIAGVLKEAGNLTTLWVHRAGHLVANDYPEAAAAILRLATKCGPPLEPQPPAQ</sequence>
<proteinExistence type="inferred from homology"/>